<dbReference type="GO" id="GO:0008483">
    <property type="term" value="F:transaminase activity"/>
    <property type="evidence" value="ECO:0007669"/>
    <property type="project" value="UniProtKB-KW"/>
</dbReference>
<organism evidence="8 9">
    <name type="scientific">Streptomyces mobaraensis (strain ATCC 29032 / DSM 40847 / JCM 4168 / NBRC 13819 / NCIMB 11159 / IPCR 16-22)</name>
    <dbReference type="NCBI Taxonomy" id="1223523"/>
    <lineage>
        <taxon>Bacteria</taxon>
        <taxon>Bacillati</taxon>
        <taxon>Actinomycetota</taxon>
        <taxon>Actinomycetes</taxon>
        <taxon>Kitasatosporales</taxon>
        <taxon>Streptomycetaceae</taxon>
        <taxon>Streptomyces</taxon>
    </lineage>
</organism>
<evidence type="ECO:0000313" key="8">
    <source>
        <dbReference type="EMBL" id="EMF01415.1"/>
    </source>
</evidence>
<evidence type="ECO:0000256" key="4">
    <source>
        <dbReference type="ARBA" id="ARBA00023239"/>
    </source>
</evidence>
<keyword evidence="3" id="KW-0663">Pyridoxal phosphate</keyword>
<dbReference type="CDD" id="cd00609">
    <property type="entry name" value="AAT_like"/>
    <property type="match status" value="1"/>
</dbReference>
<feature type="compositionally biased region" description="Basic and acidic residues" evidence="6">
    <location>
        <begin position="510"/>
        <end position="530"/>
    </location>
</feature>
<keyword evidence="8" id="KW-0032">Aminotransferase</keyword>
<evidence type="ECO:0000256" key="1">
    <source>
        <dbReference type="ARBA" id="ARBA00001933"/>
    </source>
</evidence>
<evidence type="ECO:0000256" key="3">
    <source>
        <dbReference type="ARBA" id="ARBA00022898"/>
    </source>
</evidence>
<dbReference type="Gene3D" id="3.40.640.10">
    <property type="entry name" value="Type I PLP-dependent aspartate aminotransferase-like (Major domain)"/>
    <property type="match status" value="1"/>
</dbReference>
<keyword evidence="4" id="KW-0456">Lyase</keyword>
<proteinExistence type="inferred from homology"/>
<protein>
    <recommendedName>
        <fullName evidence="2">cysteine-S-conjugate beta-lyase</fullName>
        <ecNumber evidence="2">4.4.1.13</ecNumber>
    </recommendedName>
</protein>
<dbReference type="InterPro" id="IPR015422">
    <property type="entry name" value="PyrdxlP-dep_Trfase_small"/>
</dbReference>
<accession>M3BP57</accession>
<dbReference type="GO" id="GO:0047804">
    <property type="term" value="F:cysteine-S-conjugate beta-lyase activity"/>
    <property type="evidence" value="ECO:0007669"/>
    <property type="project" value="UniProtKB-EC"/>
</dbReference>
<dbReference type="SUPFAM" id="SSF53383">
    <property type="entry name" value="PLP-dependent transferases"/>
    <property type="match status" value="1"/>
</dbReference>
<dbReference type="PANTHER" id="PTHR43525:SF2">
    <property type="entry name" value="CYSTATHIONINE BETA-LYASE-RELATED"/>
    <property type="match status" value="1"/>
</dbReference>
<evidence type="ECO:0000256" key="5">
    <source>
        <dbReference type="ARBA" id="ARBA00037974"/>
    </source>
</evidence>
<dbReference type="Gene3D" id="3.90.1150.10">
    <property type="entry name" value="Aspartate Aminotransferase, domain 1"/>
    <property type="match status" value="1"/>
</dbReference>
<dbReference type="eggNOG" id="COG1168">
    <property type="taxonomic scope" value="Bacteria"/>
</dbReference>
<dbReference type="EC" id="4.4.1.13" evidence="2"/>
<feature type="compositionally biased region" description="Basic and acidic residues" evidence="6">
    <location>
        <begin position="437"/>
        <end position="456"/>
    </location>
</feature>
<dbReference type="Pfam" id="PF00155">
    <property type="entry name" value="Aminotran_1_2"/>
    <property type="match status" value="1"/>
</dbReference>
<evidence type="ECO:0000259" key="7">
    <source>
        <dbReference type="Pfam" id="PF00155"/>
    </source>
</evidence>
<dbReference type="InterPro" id="IPR015424">
    <property type="entry name" value="PyrdxlP-dep_Trfase"/>
</dbReference>
<comment type="caution">
    <text evidence="8">The sequence shown here is derived from an EMBL/GenBank/DDBJ whole genome shotgun (WGS) entry which is preliminary data.</text>
</comment>
<feature type="domain" description="Aminotransferase class I/classII large" evidence="7">
    <location>
        <begin position="42"/>
        <end position="386"/>
    </location>
</feature>
<dbReference type="AlphaFoldDB" id="M3BP57"/>
<evidence type="ECO:0000313" key="9">
    <source>
        <dbReference type="Proteomes" id="UP000011740"/>
    </source>
</evidence>
<evidence type="ECO:0000256" key="6">
    <source>
        <dbReference type="SAM" id="MobiDB-lite"/>
    </source>
</evidence>
<name>M3BP57_STRM1</name>
<reference evidence="8 9" key="1">
    <citation type="journal article" date="2013" name="Genome Announc.">
        <title>Whole-Genome Shotgun Assembly and Analysis of the Genome of Streptomyces mobaraensis DSM 40847, a Strain for Industrial Production of Microbial Transglutaminase.</title>
        <authorList>
            <person name="Yang H."/>
            <person name="He T."/>
            <person name="Wu W."/>
            <person name="Zhu W."/>
            <person name="Lu B."/>
            <person name="Sun W."/>
        </authorList>
    </citation>
    <scope>NUCLEOTIDE SEQUENCE [LARGE SCALE GENOMIC DNA]</scope>
    <source>
        <strain evidence="8 9">DSM 40847</strain>
    </source>
</reference>
<keyword evidence="8" id="KW-0808">Transferase</keyword>
<dbReference type="InterPro" id="IPR051798">
    <property type="entry name" value="Class-II_PLP-Dep_Aminotrans"/>
</dbReference>
<feature type="compositionally biased region" description="Basic and acidic residues" evidence="6">
    <location>
        <begin position="413"/>
        <end position="426"/>
    </location>
</feature>
<sequence length="544" mass="56761">MSVRYAAGAVADVEAAALRRPGRLKWETAGPDGLGACAAETDYGTAPPVLAALRAAVDRDVLGYLTPSLAAEAGAACAAWQRESHGWEVSGDDVRLLPDVVRALHVAVEHFSRPGSPVIVPVPAYTPFLVVPRLLGRDVLQVPMSRAAGGRYVLDLDALDAAFAAGGHLLLLCNPHNPTGRVMEPGELRSVCALVTKRQGRVFSDEVHSPLVLAGRRHTPYASLSEAAAHHTLTATSASKAWNLAGLKCAQMLLHNDADRERWARLGRLATDGTATLGAVAAVAAYREGRPWLDAVLARLDRNRRLLAGLLAAHLPEAGHVPPEGTYLGWADLRGLGLPEADLAGFFADRAGVTLVDGRDCGTAGEGFVRINFGTTEAILTRIVERMAAAVAAYRRGGSRAASRADAGAGGEGLHERGGHRVERAVRVGGQGAADGRVGEDHPAGEVPGDHVRGDEGGAQAGVGEHRGGGAQLGEHRRPRVEPGRGAALVEEPGEAVAGRQPHPGAVAQDGERHPGARGGGDRVVGRQDDGELLGAQQAYRVRP</sequence>
<dbReference type="STRING" id="1223523.H340_06696"/>
<dbReference type="PANTHER" id="PTHR43525">
    <property type="entry name" value="PROTEIN MALY"/>
    <property type="match status" value="1"/>
</dbReference>
<dbReference type="InterPro" id="IPR015421">
    <property type="entry name" value="PyrdxlP-dep_Trfase_major"/>
</dbReference>
<comment type="similarity">
    <text evidence="5">Belongs to the class-II pyridoxal-phosphate-dependent aminotransferase family. MalY/PatB cystathionine beta-lyase subfamily.</text>
</comment>
<dbReference type="EMBL" id="AORZ01000012">
    <property type="protein sequence ID" value="EMF01415.1"/>
    <property type="molecule type" value="Genomic_DNA"/>
</dbReference>
<dbReference type="Proteomes" id="UP000011740">
    <property type="component" value="Unassembled WGS sequence"/>
</dbReference>
<gene>
    <name evidence="8" type="ORF">H340_06696</name>
</gene>
<comment type="cofactor">
    <cofactor evidence="1">
        <name>pyridoxal 5'-phosphate</name>
        <dbReference type="ChEBI" id="CHEBI:597326"/>
    </cofactor>
</comment>
<feature type="region of interest" description="Disordered" evidence="6">
    <location>
        <begin position="400"/>
        <end position="544"/>
    </location>
</feature>
<dbReference type="GO" id="GO:0030170">
    <property type="term" value="F:pyridoxal phosphate binding"/>
    <property type="evidence" value="ECO:0007669"/>
    <property type="project" value="InterPro"/>
</dbReference>
<evidence type="ECO:0000256" key="2">
    <source>
        <dbReference type="ARBA" id="ARBA00012224"/>
    </source>
</evidence>
<dbReference type="InterPro" id="IPR004839">
    <property type="entry name" value="Aminotransferase_I/II_large"/>
</dbReference>
<feature type="compositionally biased region" description="Basic and acidic residues" evidence="6">
    <location>
        <begin position="464"/>
        <end position="483"/>
    </location>
</feature>